<evidence type="ECO:0000256" key="7">
    <source>
        <dbReference type="ARBA" id="ARBA00023004"/>
    </source>
</evidence>
<keyword evidence="9 10" id="KW-0496">Mitochondrion</keyword>
<evidence type="ECO:0000313" key="14">
    <source>
        <dbReference type="Proteomes" id="UP001527925"/>
    </source>
</evidence>
<accession>A0ABR4NIY0</accession>
<evidence type="ECO:0000259" key="12">
    <source>
        <dbReference type="Pfam" id="PF20922"/>
    </source>
</evidence>
<comment type="cofactor">
    <cofactor evidence="1 10">
        <name>[4Fe-4S] cluster</name>
        <dbReference type="ChEBI" id="CHEBI:49883"/>
    </cofactor>
</comment>
<name>A0ABR4NIY0_9FUNG</name>
<comment type="domain">
    <text evidence="10">The N-terminal domain has structural similarity with S-adenosyl-L-methionine-dependent methyltransferases, but does not bind S-adenosyl-L-methionine. It is required for correct assembly of the 2 Fe-S clusters.</text>
</comment>
<reference evidence="13 14" key="1">
    <citation type="submission" date="2023-09" db="EMBL/GenBank/DDBJ databases">
        <title>Pangenome analysis of Batrachochytrium dendrobatidis and related Chytrids.</title>
        <authorList>
            <person name="Yacoub M.N."/>
            <person name="Stajich J.E."/>
            <person name="James T.Y."/>
        </authorList>
    </citation>
    <scope>NUCLEOTIDE SEQUENCE [LARGE SCALE GENOMIC DNA]</scope>
    <source>
        <strain evidence="13 14">JEL0888</strain>
    </source>
</reference>
<evidence type="ECO:0000256" key="10">
    <source>
        <dbReference type="HAMAP-Rule" id="MF_03115"/>
    </source>
</evidence>
<dbReference type="SUPFAM" id="SSF53335">
    <property type="entry name" value="S-adenosyl-L-methionine-dependent methyltransferases"/>
    <property type="match status" value="1"/>
</dbReference>
<dbReference type="Pfam" id="PF20922">
    <property type="entry name" value="Anamorsin_N"/>
    <property type="match status" value="1"/>
</dbReference>
<feature type="binding site" evidence="10">
    <location>
        <position position="266"/>
    </location>
    <ligand>
        <name>[2Fe-2S] cluster</name>
        <dbReference type="ChEBI" id="CHEBI:190135"/>
    </ligand>
</feature>
<evidence type="ECO:0000256" key="4">
    <source>
        <dbReference type="ARBA" id="ARBA00022490"/>
    </source>
</evidence>
<dbReference type="Gene3D" id="3.40.50.150">
    <property type="entry name" value="Vaccinia Virus protein VP39"/>
    <property type="match status" value="1"/>
</dbReference>
<dbReference type="Proteomes" id="UP001527925">
    <property type="component" value="Unassembled WGS sequence"/>
</dbReference>
<feature type="short sequence motif" description="Cx2C motif 1" evidence="10">
    <location>
        <begin position="308"/>
        <end position="311"/>
    </location>
</feature>
<evidence type="ECO:0000256" key="3">
    <source>
        <dbReference type="ARBA" id="ARBA00022485"/>
    </source>
</evidence>
<evidence type="ECO:0000256" key="1">
    <source>
        <dbReference type="ARBA" id="ARBA00001966"/>
    </source>
</evidence>
<gene>
    <name evidence="13" type="primary">DRE2</name>
    <name evidence="13" type="ORF">HK105_201119</name>
</gene>
<keyword evidence="8 10" id="KW-0411">Iron-sulfur</keyword>
<feature type="domain" description="Anamorsin C-terminal" evidence="11">
    <location>
        <begin position="258"/>
        <end position="338"/>
    </location>
</feature>
<feature type="binding site" evidence="10">
    <location>
        <position position="269"/>
    </location>
    <ligand>
        <name>[2Fe-2S] cluster</name>
        <dbReference type="ChEBI" id="CHEBI:190135"/>
    </ligand>
</feature>
<proteinExistence type="inferred from homology"/>
<dbReference type="InterPro" id="IPR049011">
    <property type="entry name" value="Anamorsin_N_metazoan"/>
</dbReference>
<comment type="cofactor">
    <cofactor evidence="10">
        <name>[2Fe-2S] cluster</name>
        <dbReference type="ChEBI" id="CHEBI:190135"/>
    </cofactor>
</comment>
<comment type="subcellular location">
    <subcellularLocation>
        <location evidence="10">Cytoplasm</location>
    </subcellularLocation>
    <subcellularLocation>
        <location evidence="10">Mitochondrion intermembrane space</location>
    </subcellularLocation>
</comment>
<keyword evidence="4 10" id="KW-0963">Cytoplasm</keyword>
<dbReference type="PANTHER" id="PTHR13273">
    <property type="entry name" value="ANAMORSIN"/>
    <property type="match status" value="1"/>
</dbReference>
<comment type="domain">
    <text evidence="10">The twin Cx2C motifs are involved in the recognition by the mitochondrial MIA40-ERV1 disulfide relay system. The formation of 2 disulfide bonds in the Cx2C motifs through dithiol/disulfide exchange reactions effectively traps the protein in the mitochondrial intermembrane space.</text>
</comment>
<evidence type="ECO:0000259" key="11">
    <source>
        <dbReference type="Pfam" id="PF05093"/>
    </source>
</evidence>
<keyword evidence="14" id="KW-1185">Reference proteome</keyword>
<feature type="binding site" evidence="10">
    <location>
        <position position="322"/>
    </location>
    <ligand>
        <name>[4Fe-4S] cluster</name>
        <dbReference type="ChEBI" id="CHEBI:49883"/>
    </ligand>
</feature>
<evidence type="ECO:0000256" key="2">
    <source>
        <dbReference type="ARBA" id="ARBA00008169"/>
    </source>
</evidence>
<feature type="binding site" evidence="10">
    <location>
        <position position="308"/>
    </location>
    <ligand>
        <name>[4Fe-4S] cluster</name>
        <dbReference type="ChEBI" id="CHEBI:49883"/>
    </ligand>
</feature>
<dbReference type="InterPro" id="IPR029063">
    <property type="entry name" value="SAM-dependent_MTases_sf"/>
</dbReference>
<protein>
    <submittedName>
        <fullName evidence="13">Electron carrier</fullName>
    </submittedName>
</protein>
<feature type="short sequence motif" description="Cx2C motif 2" evidence="10">
    <location>
        <begin position="319"/>
        <end position="322"/>
    </location>
</feature>
<evidence type="ECO:0000256" key="9">
    <source>
        <dbReference type="ARBA" id="ARBA00023128"/>
    </source>
</evidence>
<dbReference type="Pfam" id="PF05093">
    <property type="entry name" value="CIAPIN1"/>
    <property type="match status" value="1"/>
</dbReference>
<keyword evidence="3 10" id="KW-0004">4Fe-4S</keyword>
<comment type="similarity">
    <text evidence="2 10">Belongs to the anamorsin family.</text>
</comment>
<organism evidence="13 14">
    <name type="scientific">Polyrhizophydium stewartii</name>
    <dbReference type="NCBI Taxonomy" id="2732419"/>
    <lineage>
        <taxon>Eukaryota</taxon>
        <taxon>Fungi</taxon>
        <taxon>Fungi incertae sedis</taxon>
        <taxon>Chytridiomycota</taxon>
        <taxon>Chytridiomycota incertae sedis</taxon>
        <taxon>Chytridiomycetes</taxon>
        <taxon>Rhizophydiales</taxon>
        <taxon>Rhizophydiales incertae sedis</taxon>
        <taxon>Polyrhizophydium</taxon>
    </lineage>
</organism>
<dbReference type="HAMAP" id="MF_03115">
    <property type="entry name" value="Anamorsin"/>
    <property type="match status" value="1"/>
</dbReference>
<dbReference type="InterPro" id="IPR046408">
    <property type="entry name" value="CIAPIN1"/>
</dbReference>
<evidence type="ECO:0000256" key="5">
    <source>
        <dbReference type="ARBA" id="ARBA00022714"/>
    </source>
</evidence>
<dbReference type="InterPro" id="IPR007785">
    <property type="entry name" value="Anamorsin"/>
</dbReference>
<evidence type="ECO:0000256" key="8">
    <source>
        <dbReference type="ARBA" id="ARBA00023014"/>
    </source>
</evidence>
<feature type="domain" description="Anamorsin N-terminal" evidence="12">
    <location>
        <begin position="7"/>
        <end position="190"/>
    </location>
</feature>
<evidence type="ECO:0000313" key="13">
    <source>
        <dbReference type="EMBL" id="KAL2919473.1"/>
    </source>
</evidence>
<feature type="binding site" evidence="10">
    <location>
        <position position="271"/>
    </location>
    <ligand>
        <name>[2Fe-2S] cluster</name>
        <dbReference type="ChEBI" id="CHEBI:190135"/>
    </ligand>
</feature>
<feature type="binding site" evidence="10">
    <location>
        <position position="259"/>
    </location>
    <ligand>
        <name>[2Fe-2S] cluster</name>
        <dbReference type="ChEBI" id="CHEBI:190135"/>
    </ligand>
</feature>
<keyword evidence="5 10" id="KW-0001">2Fe-2S</keyword>
<feature type="binding site" evidence="10">
    <location>
        <position position="319"/>
    </location>
    <ligand>
        <name>[4Fe-4S] cluster</name>
        <dbReference type="ChEBI" id="CHEBI:49883"/>
    </ligand>
</feature>
<keyword evidence="7 10" id="KW-0408">Iron</keyword>
<comment type="caution">
    <text evidence="10">Lacks conserved residue(s) required for the propagation of feature annotation.</text>
</comment>
<evidence type="ECO:0000256" key="6">
    <source>
        <dbReference type="ARBA" id="ARBA00022723"/>
    </source>
</evidence>
<feature type="binding site" evidence="10">
    <location>
        <position position="311"/>
    </location>
    <ligand>
        <name>[4Fe-4S] cluster</name>
        <dbReference type="ChEBI" id="CHEBI:49883"/>
    </ligand>
</feature>
<keyword evidence="6 10" id="KW-0479">Metal-binding</keyword>
<dbReference type="EMBL" id="JADGIZ020000003">
    <property type="protein sequence ID" value="KAL2919473.1"/>
    <property type="molecule type" value="Genomic_DNA"/>
</dbReference>
<sequence>MDAIKPGNAVLLVGNPVADAAALQHAQATLLDRVSAAGRISFEQLDRLQQITLEPSAFNAVVSGSVAPEAFSHPSATLAKFAKALAPSGTLLLTEPVLVDSAAALDIEPLRNRRMPFRTERSLLSDLKVHGFVDASVIASAPAADDAVRAWAAQCWGLDAAAADKTAAILAGKLLLVTVRAAKPAYEVGAAAPLKFGRKKAATPAAAVPARPKPKASVWVVSANDDDDLAAAAEPELEDENMLLDEDDLVLPSTKASDCSTRRKACKDCSCGRAEIEALEDEAKANDLVAKITVVTPQKTITTPASSCGNCYLGDAFRCSSCPYLGMPAFKPGEKVQLAGNLLKDDIQV</sequence>
<feature type="region of interest" description="Fe-S binding site B" evidence="10">
    <location>
        <begin position="308"/>
        <end position="322"/>
    </location>
</feature>
<comment type="caution">
    <text evidence="13">The sequence shown here is derived from an EMBL/GenBank/DDBJ whole genome shotgun (WGS) entry which is preliminary data.</text>
</comment>
<dbReference type="PANTHER" id="PTHR13273:SF14">
    <property type="entry name" value="ANAMORSIN"/>
    <property type="match status" value="1"/>
</dbReference>
<comment type="domain">
    <text evidence="10">The C-terminal domain binds 2 Fe-S clusters but is otherwise mostly in an intrinsically disordered conformation.</text>
</comment>